<dbReference type="Proteomes" id="UP001202243">
    <property type="component" value="Unassembled WGS sequence"/>
</dbReference>
<dbReference type="Gene3D" id="3.40.50.720">
    <property type="entry name" value="NAD(P)-binding Rossmann-like Domain"/>
    <property type="match status" value="1"/>
</dbReference>
<keyword evidence="3" id="KW-1185">Reference proteome</keyword>
<name>A0ABT0WLG7_9BURK</name>
<proteinExistence type="predicted"/>
<dbReference type="Pfam" id="PF13460">
    <property type="entry name" value="NAD_binding_10"/>
    <property type="match status" value="1"/>
</dbReference>
<reference evidence="2 3" key="1">
    <citation type="submission" date="2022-06" db="EMBL/GenBank/DDBJ databases">
        <title>Janthinobacterium kumbetensis sp. nov., isolated from spring water in Turkey.</title>
        <authorList>
            <person name="Inan Bektas K."/>
            <person name="Belduz A.A."/>
            <person name="Canakci S."/>
            <person name="Nalcaoglu A."/>
            <person name="Ceylan E."/>
            <person name="Kati H."/>
        </authorList>
    </citation>
    <scope>NUCLEOTIDE SEQUENCE [LARGE SCALE GENOMIC DNA]</scope>
    <source>
        <strain evidence="2 3">GK</strain>
    </source>
</reference>
<organism evidence="2 3">
    <name type="scientific">Janthinobacterium kumbetense</name>
    <dbReference type="NCBI Taxonomy" id="2950280"/>
    <lineage>
        <taxon>Bacteria</taxon>
        <taxon>Pseudomonadati</taxon>
        <taxon>Pseudomonadota</taxon>
        <taxon>Betaproteobacteria</taxon>
        <taxon>Burkholderiales</taxon>
        <taxon>Oxalobacteraceae</taxon>
        <taxon>Janthinobacterium</taxon>
    </lineage>
</organism>
<dbReference type="InterPro" id="IPR036291">
    <property type="entry name" value="NAD(P)-bd_dom_sf"/>
</dbReference>
<protein>
    <submittedName>
        <fullName evidence="2">NAD(P)H-binding protein</fullName>
    </submittedName>
</protein>
<evidence type="ECO:0000259" key="1">
    <source>
        <dbReference type="Pfam" id="PF13460"/>
    </source>
</evidence>
<accession>A0ABT0WLG7</accession>
<evidence type="ECO:0000313" key="2">
    <source>
        <dbReference type="EMBL" id="MCM2564832.1"/>
    </source>
</evidence>
<dbReference type="SUPFAM" id="SSF51735">
    <property type="entry name" value="NAD(P)-binding Rossmann-fold domains"/>
    <property type="match status" value="1"/>
</dbReference>
<gene>
    <name evidence="2" type="ORF">NCG91_04415</name>
</gene>
<comment type="caution">
    <text evidence="2">The sequence shown here is derived from an EMBL/GenBank/DDBJ whole genome shotgun (WGS) entry which is preliminary data.</text>
</comment>
<dbReference type="EMBL" id="JAMQGR010000001">
    <property type="protein sequence ID" value="MCM2564832.1"/>
    <property type="molecule type" value="Genomic_DNA"/>
</dbReference>
<dbReference type="InterPro" id="IPR016040">
    <property type="entry name" value="NAD(P)-bd_dom"/>
</dbReference>
<dbReference type="RefSeq" id="WP_251348733.1">
    <property type="nucleotide sequence ID" value="NZ_JAMQGR010000001.1"/>
</dbReference>
<evidence type="ECO:0000313" key="3">
    <source>
        <dbReference type="Proteomes" id="UP001202243"/>
    </source>
</evidence>
<sequence length="145" mass="16109">MQNSRQTPDFIDIVGIGDTSHGRQFTTRQGARPARLTGFHVLVHANLLGNDMKNQANSIIAAMRASGVERLVFMLSMGIYGEVPGTFGERNNARLAQHLKPFRRAADAIEAPGFAYMIARPAWMTNEDEVGDERTTHAPLEEWQT</sequence>
<feature type="domain" description="NAD(P)-binding" evidence="1">
    <location>
        <begin position="44"/>
        <end position="136"/>
    </location>
</feature>